<proteinExistence type="predicted"/>
<protein>
    <submittedName>
        <fullName evidence="1">Uncharacterized protein</fullName>
    </submittedName>
</protein>
<evidence type="ECO:0000313" key="2">
    <source>
        <dbReference type="Proteomes" id="UP001595896"/>
    </source>
</evidence>
<sequence length="120" mass="13270">MQSGFFAAGDGGSNEVKLSSCGGNFSFEGWKFSFSPSNVSFSAVNLSLLSNGVRYNEKRIICQDEDFISNRKLSFEEKHDGLNRPNENEYAAMHRFAACIRLFEVTETVLPKAGAACRGR</sequence>
<gene>
    <name evidence="1" type="ORF">ACFO4L_12190</name>
</gene>
<accession>A0ABV9NVE0</accession>
<organism evidence="1 2">
    <name type="scientific">Bacillus daqingensis</name>
    <dbReference type="NCBI Taxonomy" id="872396"/>
    <lineage>
        <taxon>Bacteria</taxon>
        <taxon>Bacillati</taxon>
        <taxon>Bacillota</taxon>
        <taxon>Bacilli</taxon>
        <taxon>Bacillales</taxon>
        <taxon>Bacillaceae</taxon>
        <taxon>Bacillus</taxon>
    </lineage>
</organism>
<evidence type="ECO:0000313" key="1">
    <source>
        <dbReference type="EMBL" id="MFC4737352.1"/>
    </source>
</evidence>
<dbReference type="Proteomes" id="UP001595896">
    <property type="component" value="Unassembled WGS sequence"/>
</dbReference>
<comment type="caution">
    <text evidence="1">The sequence shown here is derived from an EMBL/GenBank/DDBJ whole genome shotgun (WGS) entry which is preliminary data.</text>
</comment>
<keyword evidence="2" id="KW-1185">Reference proteome</keyword>
<name>A0ABV9NVE0_9BACI</name>
<dbReference type="EMBL" id="JBHSGK010000013">
    <property type="protein sequence ID" value="MFC4737352.1"/>
    <property type="molecule type" value="Genomic_DNA"/>
</dbReference>
<reference evidence="2" key="1">
    <citation type="journal article" date="2019" name="Int. J. Syst. Evol. Microbiol.">
        <title>The Global Catalogue of Microorganisms (GCM) 10K type strain sequencing project: providing services to taxonomists for standard genome sequencing and annotation.</title>
        <authorList>
            <consortium name="The Broad Institute Genomics Platform"/>
            <consortium name="The Broad Institute Genome Sequencing Center for Infectious Disease"/>
            <person name="Wu L."/>
            <person name="Ma J."/>
        </authorList>
    </citation>
    <scope>NUCLEOTIDE SEQUENCE [LARGE SCALE GENOMIC DNA]</scope>
    <source>
        <strain evidence="2">JCM 12165</strain>
    </source>
</reference>
<dbReference type="RefSeq" id="WP_377909951.1">
    <property type="nucleotide sequence ID" value="NZ_JBHSGK010000013.1"/>
</dbReference>